<feature type="signal peptide" evidence="1">
    <location>
        <begin position="1"/>
        <end position="20"/>
    </location>
</feature>
<proteinExistence type="predicted"/>
<evidence type="ECO:0000313" key="3">
    <source>
        <dbReference type="Proteomes" id="UP000287144"/>
    </source>
</evidence>
<accession>A0A428UEB7</accession>
<evidence type="ECO:0000256" key="1">
    <source>
        <dbReference type="SAM" id="SignalP"/>
    </source>
</evidence>
<name>A0A428UEB7_9HYPO</name>
<dbReference type="EMBL" id="NKCK01000013">
    <property type="protein sequence ID" value="RSM12649.1"/>
    <property type="molecule type" value="Genomic_DNA"/>
</dbReference>
<protein>
    <submittedName>
        <fullName evidence="2">Uncharacterized protein</fullName>
    </submittedName>
</protein>
<keyword evidence="3" id="KW-1185">Reference proteome</keyword>
<organism evidence="2 3">
    <name type="scientific">Fusarium oligoseptatum</name>
    <dbReference type="NCBI Taxonomy" id="2604345"/>
    <lineage>
        <taxon>Eukaryota</taxon>
        <taxon>Fungi</taxon>
        <taxon>Dikarya</taxon>
        <taxon>Ascomycota</taxon>
        <taxon>Pezizomycotina</taxon>
        <taxon>Sordariomycetes</taxon>
        <taxon>Hypocreomycetidae</taxon>
        <taxon>Hypocreales</taxon>
        <taxon>Nectriaceae</taxon>
        <taxon>Fusarium</taxon>
        <taxon>Fusarium solani species complex</taxon>
    </lineage>
</organism>
<evidence type="ECO:0000313" key="2">
    <source>
        <dbReference type="EMBL" id="RSM12649.1"/>
    </source>
</evidence>
<dbReference type="Proteomes" id="UP000287144">
    <property type="component" value="Unassembled WGS sequence"/>
</dbReference>
<dbReference type="AlphaFoldDB" id="A0A428UEB7"/>
<dbReference type="STRING" id="1325735.A0A428UEB7"/>
<reference evidence="2 3" key="1">
    <citation type="submission" date="2017-06" db="EMBL/GenBank/DDBJ databases">
        <title>Comparative genomic analysis of Ambrosia Fusariam Clade fungi.</title>
        <authorList>
            <person name="Stajich J.E."/>
            <person name="Carrillo J."/>
            <person name="Kijimoto T."/>
            <person name="Eskalen A."/>
            <person name="O'Donnell K."/>
            <person name="Kasson M."/>
        </authorList>
    </citation>
    <scope>NUCLEOTIDE SEQUENCE [LARGE SCALE GENOMIC DNA]</scope>
    <source>
        <strain evidence="2 3">NRRL62579</strain>
    </source>
</reference>
<sequence>MYLQATLVSLLALLATIVVANDPISESAFENGGHEAAVAAAPMYHFGRSWDRAPCYPEAAEIDGSQCGDNEWRVAYSIYFKKDSGHMNDWENSIVIWNGDGNGGWIRAGTLLGFHGGWDYFAWGDIQNIVNNDGDLLDQGAQDRNHAKLY</sequence>
<comment type="caution">
    <text evidence="2">The sequence shown here is derived from an EMBL/GenBank/DDBJ whole genome shotgun (WGS) entry which is preliminary data.</text>
</comment>
<feature type="chain" id="PRO_5019326869" evidence="1">
    <location>
        <begin position="21"/>
        <end position="150"/>
    </location>
</feature>
<keyword evidence="1" id="KW-0732">Signal</keyword>
<gene>
    <name evidence="2" type="ORF">CEP52_002291</name>
</gene>